<dbReference type="InterPro" id="IPR000301">
    <property type="entry name" value="Tetraspanin_animals"/>
</dbReference>
<dbReference type="SUPFAM" id="SSF48652">
    <property type="entry name" value="Tetraspanin"/>
    <property type="match status" value="1"/>
</dbReference>
<keyword evidence="5 7" id="KW-0472">Membrane</keyword>
<evidence type="ECO:0000256" key="4">
    <source>
        <dbReference type="ARBA" id="ARBA00022989"/>
    </source>
</evidence>
<comment type="caution">
    <text evidence="8">The sequence shown here is derived from an EMBL/GenBank/DDBJ whole genome shotgun (WGS) entry which is preliminary data.</text>
</comment>
<gene>
    <name evidence="8" type="ORF">WMY93_026069</name>
</gene>
<evidence type="ECO:0000313" key="8">
    <source>
        <dbReference type="EMBL" id="KAK7886448.1"/>
    </source>
</evidence>
<dbReference type="PIRSF" id="PIRSF002419">
    <property type="entry name" value="Tetraspanin"/>
    <property type="match status" value="1"/>
</dbReference>
<keyword evidence="9" id="KW-1185">Reference proteome</keyword>
<evidence type="ECO:0000256" key="7">
    <source>
        <dbReference type="RuleBase" id="RU361218"/>
    </source>
</evidence>
<feature type="disulfide bond" evidence="6">
    <location>
        <begin position="144"/>
        <end position="174"/>
    </location>
</feature>
<evidence type="ECO:0000256" key="1">
    <source>
        <dbReference type="ARBA" id="ARBA00004141"/>
    </source>
</evidence>
<accession>A0AAW0N0X8</accession>
<dbReference type="PROSITE" id="PS51257">
    <property type="entry name" value="PROKAR_LIPOPROTEIN"/>
    <property type="match status" value="1"/>
</dbReference>
<comment type="similarity">
    <text evidence="2 7">Belongs to the tetraspanin (TM4SF) family.</text>
</comment>
<protein>
    <recommendedName>
        <fullName evidence="7">Tetraspanin</fullName>
    </recommendedName>
</protein>
<dbReference type="Gene3D" id="1.10.1450.10">
    <property type="entry name" value="Tetraspanin"/>
    <property type="match status" value="1"/>
</dbReference>
<dbReference type="GO" id="GO:0005886">
    <property type="term" value="C:plasma membrane"/>
    <property type="evidence" value="ECO:0007669"/>
    <property type="project" value="TreeGrafter"/>
</dbReference>
<dbReference type="PANTHER" id="PTHR19282:SF527">
    <property type="entry name" value="TETRASPANIN"/>
    <property type="match status" value="1"/>
</dbReference>
<sequence length="211" mass="23354">MKLQSQIHLLQFCSNVLFGVYTILGLSVAGCGLWILFDSSSFIHVIDSGDLQLVAVFLLAVGAVVCGVSLLGIVGVQRENRLLLVVVLCFLVVLILAQIFVTFVLLLNRDKISKTLTQKVDSLLVEFPHTERRLVDNMQHYAQCCGRSGPSDWLNNPLVLSLNQSEASVLPCSCFSSNKHSPSFFCSWNETLDSDSVLYQPRNSSYQQVLV</sequence>
<reference evidence="9" key="1">
    <citation type="submission" date="2024-04" db="EMBL/GenBank/DDBJ databases">
        <title>Salinicola lusitanus LLJ914,a marine bacterium isolated from the Okinawa Trough.</title>
        <authorList>
            <person name="Li J."/>
        </authorList>
    </citation>
    <scope>NUCLEOTIDE SEQUENCE [LARGE SCALE GENOMIC DNA]</scope>
</reference>
<evidence type="ECO:0000256" key="3">
    <source>
        <dbReference type="ARBA" id="ARBA00022692"/>
    </source>
</evidence>
<dbReference type="PRINTS" id="PR00259">
    <property type="entry name" value="TMFOUR"/>
</dbReference>
<keyword evidence="6" id="KW-1015">Disulfide bond</keyword>
<keyword evidence="3 7" id="KW-0812">Transmembrane</keyword>
<evidence type="ECO:0000256" key="2">
    <source>
        <dbReference type="ARBA" id="ARBA00006840"/>
    </source>
</evidence>
<evidence type="ECO:0000313" key="9">
    <source>
        <dbReference type="Proteomes" id="UP001460270"/>
    </source>
</evidence>
<dbReference type="AlphaFoldDB" id="A0AAW0N0X8"/>
<organism evidence="8 9">
    <name type="scientific">Mugilogobius chulae</name>
    <name type="common">yellowstripe goby</name>
    <dbReference type="NCBI Taxonomy" id="88201"/>
    <lineage>
        <taxon>Eukaryota</taxon>
        <taxon>Metazoa</taxon>
        <taxon>Chordata</taxon>
        <taxon>Craniata</taxon>
        <taxon>Vertebrata</taxon>
        <taxon>Euteleostomi</taxon>
        <taxon>Actinopterygii</taxon>
        <taxon>Neopterygii</taxon>
        <taxon>Teleostei</taxon>
        <taxon>Neoteleostei</taxon>
        <taxon>Acanthomorphata</taxon>
        <taxon>Gobiaria</taxon>
        <taxon>Gobiiformes</taxon>
        <taxon>Gobioidei</taxon>
        <taxon>Gobiidae</taxon>
        <taxon>Gobionellinae</taxon>
        <taxon>Mugilogobius</taxon>
    </lineage>
</organism>
<feature type="transmembrane region" description="Helical" evidence="7">
    <location>
        <begin position="12"/>
        <end position="37"/>
    </location>
</feature>
<dbReference type="Proteomes" id="UP001460270">
    <property type="component" value="Unassembled WGS sequence"/>
</dbReference>
<dbReference type="InterPro" id="IPR008952">
    <property type="entry name" value="Tetraspanin_EC2_sf"/>
</dbReference>
<evidence type="ECO:0000256" key="6">
    <source>
        <dbReference type="PIRSR" id="PIRSR002419-1"/>
    </source>
</evidence>
<comment type="subcellular location">
    <subcellularLocation>
        <location evidence="1 7">Membrane</location>
        <topology evidence="1 7">Multi-pass membrane protein</topology>
    </subcellularLocation>
</comment>
<comment type="caution">
    <text evidence="7">Lacks conserved residue(s) required for the propagation of feature annotation.</text>
</comment>
<dbReference type="Pfam" id="PF00335">
    <property type="entry name" value="Tetraspanin"/>
    <property type="match status" value="1"/>
</dbReference>
<proteinExistence type="inferred from homology"/>
<feature type="transmembrane region" description="Helical" evidence="7">
    <location>
        <begin position="82"/>
        <end position="107"/>
    </location>
</feature>
<evidence type="ECO:0000256" key="5">
    <source>
        <dbReference type="ARBA" id="ARBA00023136"/>
    </source>
</evidence>
<dbReference type="EMBL" id="JBBPFD010000019">
    <property type="protein sequence ID" value="KAK7886448.1"/>
    <property type="molecule type" value="Genomic_DNA"/>
</dbReference>
<keyword evidence="4 7" id="KW-1133">Transmembrane helix</keyword>
<name>A0AAW0N0X8_9GOBI</name>
<dbReference type="PANTHER" id="PTHR19282">
    <property type="entry name" value="TETRASPANIN"/>
    <property type="match status" value="1"/>
</dbReference>
<feature type="transmembrane region" description="Helical" evidence="7">
    <location>
        <begin position="53"/>
        <end position="75"/>
    </location>
</feature>
<dbReference type="InterPro" id="IPR018499">
    <property type="entry name" value="Tetraspanin/Peripherin"/>
</dbReference>